<evidence type="ECO:0000256" key="4">
    <source>
        <dbReference type="ARBA" id="ARBA00022989"/>
    </source>
</evidence>
<accession>A0A6A1UX44</accession>
<comment type="caution">
    <text evidence="9">The sequence shown here is derived from an EMBL/GenBank/DDBJ whole genome shotgun (WGS) entry which is preliminary data.</text>
</comment>
<reference evidence="9 10" key="1">
    <citation type="journal article" date="2019" name="Plant Biotechnol. J.">
        <title>The red bayberry genome and genetic basis of sex determination.</title>
        <authorList>
            <person name="Jia H.M."/>
            <person name="Jia H.J."/>
            <person name="Cai Q.L."/>
            <person name="Wang Y."/>
            <person name="Zhao H.B."/>
            <person name="Yang W.F."/>
            <person name="Wang G.Y."/>
            <person name="Li Y.H."/>
            <person name="Zhan D.L."/>
            <person name="Shen Y.T."/>
            <person name="Niu Q.F."/>
            <person name="Chang L."/>
            <person name="Qiu J."/>
            <person name="Zhao L."/>
            <person name="Xie H.B."/>
            <person name="Fu W.Y."/>
            <person name="Jin J."/>
            <person name="Li X.W."/>
            <person name="Jiao Y."/>
            <person name="Zhou C.C."/>
            <person name="Tu T."/>
            <person name="Chai C.Y."/>
            <person name="Gao J.L."/>
            <person name="Fan L.J."/>
            <person name="van de Weg E."/>
            <person name="Wang J.Y."/>
            <person name="Gao Z.S."/>
        </authorList>
    </citation>
    <scope>NUCLEOTIDE SEQUENCE [LARGE SCALE GENOMIC DNA]</scope>
    <source>
        <tissue evidence="9">Leaves</tissue>
    </source>
</reference>
<keyword evidence="9" id="KW-0418">Kinase</keyword>
<evidence type="ECO:0000256" key="8">
    <source>
        <dbReference type="SAM" id="Phobius"/>
    </source>
</evidence>
<protein>
    <submittedName>
        <fullName evidence="9">Serine/threonine-protein kinase BRI1-like 2</fullName>
    </submittedName>
</protein>
<keyword evidence="9" id="KW-0808">Transferase</keyword>
<dbReference type="EMBL" id="RXIC02000025">
    <property type="protein sequence ID" value="KAB1204942.1"/>
    <property type="molecule type" value="Genomic_DNA"/>
</dbReference>
<evidence type="ECO:0000313" key="10">
    <source>
        <dbReference type="Proteomes" id="UP000516437"/>
    </source>
</evidence>
<organism evidence="9 10">
    <name type="scientific">Morella rubra</name>
    <name type="common">Chinese bayberry</name>
    <dbReference type="NCBI Taxonomy" id="262757"/>
    <lineage>
        <taxon>Eukaryota</taxon>
        <taxon>Viridiplantae</taxon>
        <taxon>Streptophyta</taxon>
        <taxon>Embryophyta</taxon>
        <taxon>Tracheophyta</taxon>
        <taxon>Spermatophyta</taxon>
        <taxon>Magnoliopsida</taxon>
        <taxon>eudicotyledons</taxon>
        <taxon>Gunneridae</taxon>
        <taxon>Pentapetalae</taxon>
        <taxon>rosids</taxon>
        <taxon>fabids</taxon>
        <taxon>Fagales</taxon>
        <taxon>Myricaceae</taxon>
        <taxon>Morella</taxon>
    </lineage>
</organism>
<keyword evidence="10" id="KW-1185">Reference proteome</keyword>
<evidence type="ECO:0000256" key="2">
    <source>
        <dbReference type="ARBA" id="ARBA00022692"/>
    </source>
</evidence>
<dbReference type="GO" id="GO:0016020">
    <property type="term" value="C:membrane"/>
    <property type="evidence" value="ECO:0007669"/>
    <property type="project" value="UniProtKB-SubCell"/>
</dbReference>
<dbReference type="GO" id="GO:0016301">
    <property type="term" value="F:kinase activity"/>
    <property type="evidence" value="ECO:0007669"/>
    <property type="project" value="UniProtKB-KW"/>
</dbReference>
<evidence type="ECO:0000256" key="7">
    <source>
        <dbReference type="ARBA" id="ARBA00023180"/>
    </source>
</evidence>
<keyword evidence="5 8" id="KW-0472">Membrane</keyword>
<dbReference type="PANTHER" id="PTHR48063">
    <property type="entry name" value="LRR RECEPTOR-LIKE KINASE"/>
    <property type="match status" value="1"/>
</dbReference>
<keyword evidence="6" id="KW-0675">Receptor</keyword>
<dbReference type="Pfam" id="PF00560">
    <property type="entry name" value="LRR_1"/>
    <property type="match status" value="2"/>
</dbReference>
<name>A0A6A1UX44_9ROSI</name>
<dbReference type="OrthoDB" id="1748906at2759"/>
<feature type="transmembrane region" description="Helical" evidence="8">
    <location>
        <begin position="119"/>
        <end position="142"/>
    </location>
</feature>
<keyword evidence="3" id="KW-0732">Signal</keyword>
<dbReference type="Proteomes" id="UP000516437">
    <property type="component" value="Chromosome 7"/>
</dbReference>
<dbReference type="InterPro" id="IPR046956">
    <property type="entry name" value="RLP23-like"/>
</dbReference>
<dbReference type="SUPFAM" id="SSF52058">
    <property type="entry name" value="L domain-like"/>
    <property type="match status" value="1"/>
</dbReference>
<evidence type="ECO:0000313" key="9">
    <source>
        <dbReference type="EMBL" id="KAB1204942.1"/>
    </source>
</evidence>
<dbReference type="PANTHER" id="PTHR48063:SF98">
    <property type="entry name" value="LRR RECEPTOR-LIKE SERINE_THREONINE-PROTEIN KINASE FLS2"/>
    <property type="match status" value="1"/>
</dbReference>
<keyword evidence="2 8" id="KW-0812">Transmembrane</keyword>
<sequence length="179" mass="19806">MRILQLQNNFFTGELPGQLGSFKRLTMLDVGGNKLSGRIPEWIGMSLEYLVVLRLSSNSFSGSVPLQGFNASVYAGNQDLCGLPLPIKCGDEPIHGPPSGGKHEDDANVQEHAISYDQIWLYSSIALGFIVGFWGVCGSLLLKSSWRHAYFQSVENIRDRLYVTVVVSVANLRRNFKAK</sequence>
<evidence type="ECO:0000256" key="5">
    <source>
        <dbReference type="ARBA" id="ARBA00023136"/>
    </source>
</evidence>
<proteinExistence type="predicted"/>
<dbReference type="InterPro" id="IPR032675">
    <property type="entry name" value="LRR_dom_sf"/>
</dbReference>
<evidence type="ECO:0000256" key="1">
    <source>
        <dbReference type="ARBA" id="ARBA00004479"/>
    </source>
</evidence>
<evidence type="ECO:0000256" key="6">
    <source>
        <dbReference type="ARBA" id="ARBA00023170"/>
    </source>
</evidence>
<comment type="subcellular location">
    <subcellularLocation>
        <location evidence="1">Membrane</location>
        <topology evidence="1">Single-pass type I membrane protein</topology>
    </subcellularLocation>
</comment>
<gene>
    <name evidence="9" type="ORF">CJ030_MR7G015224</name>
</gene>
<dbReference type="Gene3D" id="3.80.10.10">
    <property type="entry name" value="Ribonuclease Inhibitor"/>
    <property type="match status" value="1"/>
</dbReference>
<dbReference type="InterPro" id="IPR001611">
    <property type="entry name" value="Leu-rich_rpt"/>
</dbReference>
<keyword evidence="7" id="KW-0325">Glycoprotein</keyword>
<evidence type="ECO:0000256" key="3">
    <source>
        <dbReference type="ARBA" id="ARBA00022729"/>
    </source>
</evidence>
<dbReference type="AlphaFoldDB" id="A0A6A1UX44"/>
<keyword evidence="4 8" id="KW-1133">Transmembrane helix</keyword>